<dbReference type="OrthoDB" id="2679825at2759"/>
<organism evidence="1 2">
    <name type="scientific">Blastomyces percursus</name>
    <dbReference type="NCBI Taxonomy" id="1658174"/>
    <lineage>
        <taxon>Eukaryota</taxon>
        <taxon>Fungi</taxon>
        <taxon>Dikarya</taxon>
        <taxon>Ascomycota</taxon>
        <taxon>Pezizomycotina</taxon>
        <taxon>Eurotiomycetes</taxon>
        <taxon>Eurotiomycetidae</taxon>
        <taxon>Onygenales</taxon>
        <taxon>Ajellomycetaceae</taxon>
        <taxon>Blastomyces</taxon>
    </lineage>
</organism>
<dbReference type="InterPro" id="IPR054208">
    <property type="entry name" value="DUF6914"/>
</dbReference>
<reference evidence="1 2" key="1">
    <citation type="submission" date="2015-08" db="EMBL/GenBank/DDBJ databases">
        <title>Emmonsia species relationships and genome sequence.</title>
        <authorList>
            <person name="Cuomo C.A."/>
            <person name="Schwartz I.S."/>
            <person name="Kenyon C."/>
            <person name="De Hoog G.S."/>
            <person name="Govender N.P."/>
            <person name="Botha A."/>
            <person name="Moreno L."/>
            <person name="De Vries M."/>
            <person name="Munoz J.F."/>
            <person name="Stielow J.B."/>
        </authorList>
    </citation>
    <scope>NUCLEOTIDE SEQUENCE [LARGE SCALE GENOMIC DNA]</scope>
    <source>
        <strain evidence="1 2">EI222</strain>
    </source>
</reference>
<protein>
    <submittedName>
        <fullName evidence="1">Uncharacterized protein</fullName>
    </submittedName>
</protein>
<dbReference type="EMBL" id="LGTZ01002011">
    <property type="protein sequence ID" value="OJD20194.1"/>
    <property type="molecule type" value="Genomic_DNA"/>
</dbReference>
<proteinExistence type="predicted"/>
<dbReference type="AlphaFoldDB" id="A0A1J9PWB2"/>
<evidence type="ECO:0000313" key="2">
    <source>
        <dbReference type="Proteomes" id="UP000242791"/>
    </source>
</evidence>
<sequence>PFTILVTMPAANKDRVYVALYARGGEDSNTYHWAITVGPKEEVEGVKGHRHHVKQQLDPASPSQFKWVYQALEIPLIQTSMLLGRIMIAKVTDSVQLRNTLAAVPIVQNNPAWTCRIWVRDAIVALEADGRSLGTRVTNWSTIEQSAKDYIGQKRQQRRYDGSGSFPPRTVPTFDLIERKETVP</sequence>
<comment type="caution">
    <text evidence="1">The sequence shown here is derived from an EMBL/GenBank/DDBJ whole genome shotgun (WGS) entry which is preliminary data.</text>
</comment>
<keyword evidence="2" id="KW-1185">Reference proteome</keyword>
<dbReference type="VEuPathDB" id="FungiDB:ACJ73_08475"/>
<dbReference type="Pfam" id="PF21858">
    <property type="entry name" value="DUF6914"/>
    <property type="match status" value="1"/>
</dbReference>
<name>A0A1J9PWB2_9EURO</name>
<gene>
    <name evidence="1" type="ORF">ACJ73_08475</name>
</gene>
<evidence type="ECO:0000313" key="1">
    <source>
        <dbReference type="EMBL" id="OJD20194.1"/>
    </source>
</evidence>
<dbReference type="Proteomes" id="UP000242791">
    <property type="component" value="Unassembled WGS sequence"/>
</dbReference>
<accession>A0A1J9PWB2</accession>
<feature type="non-terminal residue" evidence="1">
    <location>
        <position position="1"/>
    </location>
</feature>